<evidence type="ECO:0000259" key="2">
    <source>
        <dbReference type="PROSITE" id="PS51736"/>
    </source>
</evidence>
<evidence type="ECO:0000256" key="1">
    <source>
        <dbReference type="SAM" id="Coils"/>
    </source>
</evidence>
<dbReference type="STRING" id="411467.BACCAP_02695"/>
<dbReference type="InterPro" id="IPR036162">
    <property type="entry name" value="Resolvase-like_N_sf"/>
</dbReference>
<dbReference type="GO" id="GO:0003677">
    <property type="term" value="F:DNA binding"/>
    <property type="evidence" value="ECO:0007669"/>
    <property type="project" value="InterPro"/>
</dbReference>
<dbReference type="PROSITE" id="PS51737">
    <property type="entry name" value="RECOMBINASE_DNA_BIND"/>
    <property type="match status" value="1"/>
</dbReference>
<dbReference type="PANTHER" id="PTHR30461:SF23">
    <property type="entry name" value="DNA RECOMBINASE-RELATED"/>
    <property type="match status" value="1"/>
</dbReference>
<evidence type="ECO:0000259" key="3">
    <source>
        <dbReference type="PROSITE" id="PS51737"/>
    </source>
</evidence>
<name>A6NWV0_9FIRM</name>
<dbReference type="RefSeq" id="WP_006573224.1">
    <property type="nucleotide sequence ID" value="NZ_AAXG02000017.1"/>
</dbReference>
<feature type="domain" description="Resolvase/invertase-type recombinase catalytic" evidence="2">
    <location>
        <begin position="21"/>
        <end position="169"/>
    </location>
</feature>
<dbReference type="CDD" id="cd00338">
    <property type="entry name" value="Ser_Recombinase"/>
    <property type="match status" value="1"/>
</dbReference>
<reference evidence="4 5" key="2">
    <citation type="submission" date="2007-06" db="EMBL/GenBank/DDBJ databases">
        <title>Draft genome sequence of Pseudoflavonifractor capillosus ATCC 29799.</title>
        <authorList>
            <person name="Sudarsanam P."/>
            <person name="Ley R."/>
            <person name="Guruge J."/>
            <person name="Turnbaugh P.J."/>
            <person name="Mahowald M."/>
            <person name="Liep D."/>
            <person name="Gordon J."/>
        </authorList>
    </citation>
    <scope>NUCLEOTIDE SEQUENCE [LARGE SCALE GENOMIC DNA]</scope>
    <source>
        <strain evidence="4 5">ATCC 29799</strain>
    </source>
</reference>
<dbReference type="Pfam" id="PF00239">
    <property type="entry name" value="Resolvase"/>
    <property type="match status" value="1"/>
</dbReference>
<organism evidence="4 5">
    <name type="scientific">Pseudoflavonifractor capillosus ATCC 29799</name>
    <dbReference type="NCBI Taxonomy" id="411467"/>
    <lineage>
        <taxon>Bacteria</taxon>
        <taxon>Bacillati</taxon>
        <taxon>Bacillota</taxon>
        <taxon>Clostridia</taxon>
        <taxon>Eubacteriales</taxon>
        <taxon>Oscillospiraceae</taxon>
        <taxon>Pseudoflavonifractor</taxon>
    </lineage>
</organism>
<keyword evidence="1" id="KW-0175">Coiled coil</keyword>
<dbReference type="PROSITE" id="PS51736">
    <property type="entry name" value="RECOMBINASES_3"/>
    <property type="match status" value="1"/>
</dbReference>
<feature type="coiled-coil region" evidence="1">
    <location>
        <begin position="420"/>
        <end position="475"/>
    </location>
</feature>
<dbReference type="InterPro" id="IPR011109">
    <property type="entry name" value="DNA_bind_recombinase_dom"/>
</dbReference>
<evidence type="ECO:0000313" key="4">
    <source>
        <dbReference type="EMBL" id="EDM99442.1"/>
    </source>
</evidence>
<dbReference type="Gene3D" id="3.90.1750.20">
    <property type="entry name" value="Putative Large Serine Recombinase, Chain B, Domain 2"/>
    <property type="match status" value="1"/>
</dbReference>
<dbReference type="SMART" id="SM00857">
    <property type="entry name" value="Resolvase"/>
    <property type="match status" value="1"/>
</dbReference>
<feature type="domain" description="Recombinase" evidence="3">
    <location>
        <begin position="177"/>
        <end position="302"/>
    </location>
</feature>
<accession>A6NWV0</accession>
<gene>
    <name evidence="4" type="ORF">BACCAP_02695</name>
</gene>
<keyword evidence="5" id="KW-1185">Reference proteome</keyword>
<dbReference type="OrthoDB" id="9769353at2"/>
<dbReference type="SUPFAM" id="SSF53041">
    <property type="entry name" value="Resolvase-like"/>
    <property type="match status" value="1"/>
</dbReference>
<evidence type="ECO:0000313" key="5">
    <source>
        <dbReference type="Proteomes" id="UP000003639"/>
    </source>
</evidence>
<reference evidence="4 5" key="1">
    <citation type="submission" date="2007-04" db="EMBL/GenBank/DDBJ databases">
        <authorList>
            <person name="Fulton L."/>
            <person name="Clifton S."/>
            <person name="Fulton B."/>
            <person name="Xu J."/>
            <person name="Minx P."/>
            <person name="Pepin K.H."/>
            <person name="Johnson M."/>
            <person name="Thiruvilangam P."/>
            <person name="Bhonagiri V."/>
            <person name="Nash W.E."/>
            <person name="Mardis E.R."/>
            <person name="Wilson R.K."/>
        </authorList>
    </citation>
    <scope>NUCLEOTIDE SEQUENCE [LARGE SCALE GENOMIC DNA]</scope>
    <source>
        <strain evidence="4 5">ATCC 29799</strain>
    </source>
</reference>
<dbReference type="AlphaFoldDB" id="A6NWV0"/>
<dbReference type="Gene3D" id="3.40.50.1390">
    <property type="entry name" value="Resolvase, N-terminal catalytic domain"/>
    <property type="match status" value="1"/>
</dbReference>
<dbReference type="Pfam" id="PF07508">
    <property type="entry name" value="Recombinase"/>
    <property type="match status" value="1"/>
</dbReference>
<sequence length="592" mass="68742">MDGMQQLYFGNLALDPNRQRQIVYYGRVSTEHEAQLEALEKQMQWYEDQTKYHPNWTVVGRYIDEGITGTLAKKRPAFMQMIEDAKRRKFDLIVTREVCRFARNTVDTLVLTRELRNYGVEVYFVSDNIWTMDGDGELRLTIMATLAQEESRKISERVRAGQAISRENGVLYGNGNIIGYDRVDGTYVINPEQAATIRTVFELYAQGFGQKEIVNELTRRGCKDGNGNVKWSCVKISRILRNATYMGYVCYNKSKVNNFLEKKRIKNLDEDTFVLKKGDFEPIVSEALWRQCERIRKGRIQKYQMPSGEERRRGTRIPQHLWVKKLRCRCGSGYNRFKWRVLRDGTPIYGYQCNYRTQSPAKSFVEKNHLTGQKSCDAISICEWKLDLMAKRIFEQFWGDQREAVLKACQMVESCMMTAAMQSDAGNAELQRKADKLEQRILNLGQMRADGELTKEQFQKLYAQATKDLEALQGKMGGQPNEPENANGFDLDKIKKGLSQMVDISTPRISEELIEEFVEVVTPVENHHYRWKLSFGEAKVAQERSNLLEPENPPVLAFTIDFETARKFRYANGLPTQFRKRDWNDLTVEVYL</sequence>
<dbReference type="InterPro" id="IPR050639">
    <property type="entry name" value="SSR_resolvase"/>
</dbReference>
<dbReference type="EMBL" id="AAXG02000017">
    <property type="protein sequence ID" value="EDM99442.1"/>
    <property type="molecule type" value="Genomic_DNA"/>
</dbReference>
<dbReference type="PANTHER" id="PTHR30461">
    <property type="entry name" value="DNA-INVERTASE FROM LAMBDOID PROPHAGE"/>
    <property type="match status" value="1"/>
</dbReference>
<proteinExistence type="predicted"/>
<dbReference type="Proteomes" id="UP000003639">
    <property type="component" value="Unassembled WGS sequence"/>
</dbReference>
<dbReference type="GO" id="GO:0000150">
    <property type="term" value="F:DNA strand exchange activity"/>
    <property type="evidence" value="ECO:0007669"/>
    <property type="project" value="InterPro"/>
</dbReference>
<protein>
    <submittedName>
        <fullName evidence="4">Resolvase, N-terminal domain protein</fullName>
    </submittedName>
</protein>
<dbReference type="eggNOG" id="COG1961">
    <property type="taxonomic scope" value="Bacteria"/>
</dbReference>
<comment type="caution">
    <text evidence="4">The sequence shown here is derived from an EMBL/GenBank/DDBJ whole genome shotgun (WGS) entry which is preliminary data.</text>
</comment>
<dbReference type="InterPro" id="IPR038109">
    <property type="entry name" value="DNA_bind_recomb_sf"/>
</dbReference>
<dbReference type="InterPro" id="IPR006119">
    <property type="entry name" value="Resolv_N"/>
</dbReference>